<evidence type="ECO:0000256" key="3">
    <source>
        <dbReference type="ARBA" id="ARBA00023002"/>
    </source>
</evidence>
<evidence type="ECO:0000256" key="5">
    <source>
        <dbReference type="PIRSR" id="PIRSR000097-2"/>
    </source>
</evidence>
<dbReference type="Pfam" id="PF00248">
    <property type="entry name" value="Aldo_ket_red"/>
    <property type="match status" value="1"/>
</dbReference>
<dbReference type="InterPro" id="IPR023210">
    <property type="entry name" value="NADP_OxRdtase_dom"/>
</dbReference>
<dbReference type="RefSeq" id="WP_143985196.1">
    <property type="nucleotide sequence ID" value="NZ_CP041692.1"/>
</dbReference>
<dbReference type="OrthoDB" id="9804790at2"/>
<reference evidence="8 9" key="1">
    <citation type="submission" date="2019-07" db="EMBL/GenBank/DDBJ databases">
        <title>Microlunatus dokdonensis sp. nov. isolated from the rhizospheric soil of the wild plant Elymus tsukushiensis.</title>
        <authorList>
            <person name="Ghim S.-Y."/>
            <person name="Hwang Y.-J."/>
            <person name="Son J.-S."/>
            <person name="Shin J.-H."/>
        </authorList>
    </citation>
    <scope>NUCLEOTIDE SEQUENCE [LARGE SCALE GENOMIC DNA]</scope>
    <source>
        <strain evidence="8 9">KUDC0627</strain>
    </source>
</reference>
<evidence type="ECO:0000259" key="7">
    <source>
        <dbReference type="Pfam" id="PF00248"/>
    </source>
</evidence>
<dbReference type="PANTHER" id="PTHR43827:SF3">
    <property type="entry name" value="NADP-DEPENDENT OXIDOREDUCTASE DOMAIN-CONTAINING PROTEIN"/>
    <property type="match status" value="1"/>
</dbReference>
<evidence type="ECO:0000256" key="4">
    <source>
        <dbReference type="PIRSR" id="PIRSR000097-1"/>
    </source>
</evidence>
<name>A0A516PVJ7_9ACTN</name>
<dbReference type="InterPro" id="IPR020471">
    <property type="entry name" value="AKR"/>
</dbReference>
<keyword evidence="9" id="KW-1185">Reference proteome</keyword>
<dbReference type="AlphaFoldDB" id="A0A516PVJ7"/>
<evidence type="ECO:0000256" key="1">
    <source>
        <dbReference type="ARBA" id="ARBA00007905"/>
    </source>
</evidence>
<gene>
    <name evidence="8" type="ORF">FOE78_04170</name>
</gene>
<sequence length="276" mass="30880">MRNDVPTVGLSHGAQMPQVGLGTWPMDDAETAEAVVTAIECGYRLFDTAENYRNESGVGQGIKEAGIPRNQVFITTKFNKQWHSVDGARQAFESAAERLGTDYIDLLMIHWPNPDQDRYVDAWKGMVQLLKEGLIKAVGTSNFKPAHLDRIIAETGVAPDVNQINLNPYATRDATVNYHREHKIVTESWSPIKPSSMLHERVITELAELYQRTPAQIVLRWHTQLGFVTVPKSATPSRIRDNISIFNFELTTEQLESISALNRGEAHVTDSDGFGH</sequence>
<protein>
    <submittedName>
        <fullName evidence="8">Aldo/keto reductase</fullName>
    </submittedName>
</protein>
<feature type="site" description="Lowers pKa of active site Tyr" evidence="6">
    <location>
        <position position="77"/>
    </location>
</feature>
<dbReference type="FunFam" id="3.20.20.100:FF:000002">
    <property type="entry name" value="2,5-diketo-D-gluconic acid reductase A"/>
    <property type="match status" value="1"/>
</dbReference>
<proteinExistence type="inferred from homology"/>
<dbReference type="KEGG" id="mik:FOE78_04170"/>
<keyword evidence="3" id="KW-0560">Oxidoreductase</keyword>
<feature type="domain" description="NADP-dependent oxidoreductase" evidence="7">
    <location>
        <begin position="19"/>
        <end position="262"/>
    </location>
</feature>
<dbReference type="Proteomes" id="UP000319263">
    <property type="component" value="Chromosome"/>
</dbReference>
<dbReference type="SUPFAM" id="SSF51430">
    <property type="entry name" value="NAD(P)-linked oxidoreductase"/>
    <property type="match status" value="1"/>
</dbReference>
<feature type="binding site" evidence="5">
    <location>
        <position position="110"/>
    </location>
    <ligand>
        <name>substrate</name>
    </ligand>
</feature>
<organism evidence="8 9">
    <name type="scientific">Microlunatus elymi</name>
    <dbReference type="NCBI Taxonomy" id="2596828"/>
    <lineage>
        <taxon>Bacteria</taxon>
        <taxon>Bacillati</taxon>
        <taxon>Actinomycetota</taxon>
        <taxon>Actinomycetes</taxon>
        <taxon>Propionibacteriales</taxon>
        <taxon>Propionibacteriaceae</taxon>
        <taxon>Microlunatus</taxon>
    </lineage>
</organism>
<dbReference type="PANTHER" id="PTHR43827">
    <property type="entry name" value="2,5-DIKETO-D-GLUCONIC ACID REDUCTASE"/>
    <property type="match status" value="1"/>
</dbReference>
<dbReference type="PROSITE" id="PS00798">
    <property type="entry name" value="ALDOKETO_REDUCTASE_1"/>
    <property type="match status" value="1"/>
</dbReference>
<dbReference type="EMBL" id="CP041692">
    <property type="protein sequence ID" value="QDP95215.1"/>
    <property type="molecule type" value="Genomic_DNA"/>
</dbReference>
<evidence type="ECO:0000313" key="8">
    <source>
        <dbReference type="EMBL" id="QDP95215.1"/>
    </source>
</evidence>
<comment type="similarity">
    <text evidence="1">Belongs to the aldo/keto reductase family.</text>
</comment>
<dbReference type="PRINTS" id="PR00069">
    <property type="entry name" value="ALDKETRDTASE"/>
</dbReference>
<dbReference type="PIRSF" id="PIRSF000097">
    <property type="entry name" value="AKR"/>
    <property type="match status" value="1"/>
</dbReference>
<evidence type="ECO:0000313" key="9">
    <source>
        <dbReference type="Proteomes" id="UP000319263"/>
    </source>
</evidence>
<dbReference type="GO" id="GO:0016616">
    <property type="term" value="F:oxidoreductase activity, acting on the CH-OH group of donors, NAD or NADP as acceptor"/>
    <property type="evidence" value="ECO:0007669"/>
    <property type="project" value="UniProtKB-ARBA"/>
</dbReference>
<dbReference type="Gene3D" id="3.20.20.100">
    <property type="entry name" value="NADP-dependent oxidoreductase domain"/>
    <property type="match status" value="1"/>
</dbReference>
<feature type="active site" description="Proton donor" evidence="4">
    <location>
        <position position="52"/>
    </location>
</feature>
<evidence type="ECO:0000256" key="2">
    <source>
        <dbReference type="ARBA" id="ARBA00022857"/>
    </source>
</evidence>
<dbReference type="InterPro" id="IPR018170">
    <property type="entry name" value="Aldo/ket_reductase_CS"/>
</dbReference>
<evidence type="ECO:0000256" key="6">
    <source>
        <dbReference type="PIRSR" id="PIRSR000097-3"/>
    </source>
</evidence>
<dbReference type="InterPro" id="IPR036812">
    <property type="entry name" value="NAD(P)_OxRdtase_dom_sf"/>
</dbReference>
<accession>A0A516PVJ7</accession>
<keyword evidence="2" id="KW-0521">NADP</keyword>